<accession>A0A1U7ZRX3</accession>
<evidence type="ECO:0000313" key="1">
    <source>
        <dbReference type="Proteomes" id="UP000189703"/>
    </source>
</evidence>
<protein>
    <submittedName>
        <fullName evidence="2">Uncharacterized protein LOC104596682</fullName>
    </submittedName>
</protein>
<sequence>MACPDRSRCVFKCFQYVALDLIRKCTELSKSVESWKKALYHLAERPHAFQSGNHLGFWDRQIYQWIQIEQECNGFTQLNCFFWKSLAQIEPSLKKVWEKKLMHIQAHTLLEHLVHKVIKLDNQLEVAKLLASSLSVAAKFGVVEFFNVVFQSYPPMLGYFGYTMLSILQNAIVNRQAKIFQFLKKTFGSAIAIGNYRDTSKDTILHSAAKLSTSPQLNSIPGAALRMQSELQWFKEVEKIVPPHFGNLKNSEDMTAQAVFTKEHKHLVVEGEKWMKETATSCSLIAVLIVTVAFAAGFTVPGGYKDNQGIPVFLGSNSFKVFAISDALAFFSSTASLLMFLSIFTTRYTEETFLNALPRKLIFGIMMLFLSVAATMVAFSGGYIIMLDNQFPLVVVLLALLAFAPVTVLALLHIPLFVEVVLSTYRHPFY</sequence>
<dbReference type="AlphaFoldDB" id="A0A1U7ZRX3"/>
<dbReference type="Pfam" id="PF13962">
    <property type="entry name" value="PGG"/>
    <property type="match status" value="1"/>
</dbReference>
<dbReference type="InterPro" id="IPR026961">
    <property type="entry name" value="PGG_dom"/>
</dbReference>
<dbReference type="PANTHER" id="PTHR24177">
    <property type="entry name" value="CASKIN"/>
    <property type="match status" value="1"/>
</dbReference>
<dbReference type="PANTHER" id="PTHR24177:SF365">
    <property type="entry name" value="ANKYRIN REPEAT-CONTAINING PROTEIN NPR4-LIKE ISOFORM X1"/>
    <property type="match status" value="1"/>
</dbReference>
<gene>
    <name evidence="2" type="primary">LOC104596682</name>
</gene>
<reference evidence="2" key="1">
    <citation type="submission" date="2025-08" db="UniProtKB">
        <authorList>
            <consortium name="RefSeq"/>
        </authorList>
    </citation>
    <scope>IDENTIFICATION</scope>
</reference>
<dbReference type="RefSeq" id="XP_010256236.1">
    <property type="nucleotide sequence ID" value="XM_010257934.2"/>
</dbReference>
<proteinExistence type="predicted"/>
<dbReference type="GeneID" id="104596682"/>
<dbReference type="STRING" id="4432.A0A1U7ZRX3"/>
<dbReference type="GO" id="GO:0016020">
    <property type="term" value="C:membrane"/>
    <property type="evidence" value="ECO:0000318"/>
    <property type="project" value="GO_Central"/>
</dbReference>
<organism evidence="1 2">
    <name type="scientific">Nelumbo nucifera</name>
    <name type="common">Sacred lotus</name>
    <dbReference type="NCBI Taxonomy" id="4432"/>
    <lineage>
        <taxon>Eukaryota</taxon>
        <taxon>Viridiplantae</taxon>
        <taxon>Streptophyta</taxon>
        <taxon>Embryophyta</taxon>
        <taxon>Tracheophyta</taxon>
        <taxon>Spermatophyta</taxon>
        <taxon>Magnoliopsida</taxon>
        <taxon>Proteales</taxon>
        <taxon>Nelumbonaceae</taxon>
        <taxon>Nelumbo</taxon>
    </lineage>
</organism>
<dbReference type="Proteomes" id="UP000189703">
    <property type="component" value="Unplaced"/>
</dbReference>
<name>A0A1U7ZRX3_NELNU</name>
<dbReference type="KEGG" id="nnu:104596682"/>
<dbReference type="OrthoDB" id="1184773at2759"/>
<evidence type="ECO:0000313" key="2">
    <source>
        <dbReference type="RefSeq" id="XP_010256236.1"/>
    </source>
</evidence>
<keyword evidence="1" id="KW-1185">Reference proteome</keyword>
<dbReference type="eggNOG" id="KOG0504">
    <property type="taxonomic scope" value="Eukaryota"/>
</dbReference>